<dbReference type="Pfam" id="PF07885">
    <property type="entry name" value="Ion_trans_2"/>
    <property type="match status" value="1"/>
</dbReference>
<comment type="subcellular location">
    <subcellularLocation>
        <location evidence="1">Cell membrane</location>
        <topology evidence="1">Multi-pass membrane protein</topology>
    </subcellularLocation>
</comment>
<dbReference type="GO" id="GO:0006813">
    <property type="term" value="P:potassium ion transport"/>
    <property type="evidence" value="ECO:0007669"/>
    <property type="project" value="InterPro"/>
</dbReference>
<reference evidence="5 6" key="1">
    <citation type="journal article" date="2016" name="Nat. Commun.">
        <title>Thousands of microbial genomes shed light on interconnected biogeochemical processes in an aquifer system.</title>
        <authorList>
            <person name="Anantharaman K."/>
            <person name="Brown C.T."/>
            <person name="Hug L.A."/>
            <person name="Sharon I."/>
            <person name="Castelle C.J."/>
            <person name="Probst A.J."/>
            <person name="Thomas B.C."/>
            <person name="Singh A."/>
            <person name="Wilkins M.J."/>
            <person name="Karaoz U."/>
            <person name="Brodie E.L."/>
            <person name="Williams K.H."/>
            <person name="Hubbard S.S."/>
            <person name="Banfield J.F."/>
        </authorList>
    </citation>
    <scope>NUCLEOTIDE SEQUENCE [LARGE SCALE GENOMIC DNA]</scope>
</reference>
<evidence type="ECO:0000259" key="3">
    <source>
        <dbReference type="PROSITE" id="PS51201"/>
    </source>
</evidence>
<keyword evidence="2" id="KW-0472">Membrane</keyword>
<evidence type="ECO:0000259" key="4">
    <source>
        <dbReference type="PROSITE" id="PS51202"/>
    </source>
</evidence>
<organism evidence="5 6">
    <name type="scientific">candidate division Kazan bacterium RIFCSPLOWO2_01_FULL_45_19</name>
    <dbReference type="NCBI Taxonomy" id="1798538"/>
    <lineage>
        <taxon>Bacteria</taxon>
        <taxon>Bacteria division Kazan-3B-28</taxon>
    </lineage>
</organism>
<evidence type="ECO:0000313" key="5">
    <source>
        <dbReference type="EMBL" id="OGB73483.1"/>
    </source>
</evidence>
<dbReference type="GO" id="GO:0008324">
    <property type="term" value="F:monoatomic cation transmembrane transporter activity"/>
    <property type="evidence" value="ECO:0007669"/>
    <property type="project" value="InterPro"/>
</dbReference>
<feature type="transmembrane region" description="Helical" evidence="2">
    <location>
        <begin position="65"/>
        <end position="82"/>
    </location>
</feature>
<gene>
    <name evidence="5" type="ORF">A3K51_01320</name>
</gene>
<accession>A0A1F4NPU6</accession>
<dbReference type="PANTHER" id="PTHR43833:SF9">
    <property type="entry name" value="POTASSIUM CHANNEL PROTEIN YUGO-RELATED"/>
    <property type="match status" value="1"/>
</dbReference>
<dbReference type="Pfam" id="PF02254">
    <property type="entry name" value="TrkA_N"/>
    <property type="match status" value="1"/>
</dbReference>
<keyword evidence="2" id="KW-1133">Transmembrane helix</keyword>
<dbReference type="Gene3D" id="1.10.287.70">
    <property type="match status" value="1"/>
</dbReference>
<sequence>MEDKKSRQVNFWGLVFLVSALVIAGILGYMFIEGWSILDALYMVVITLATVGFKEVHPLSPAGEVFTILLIVFGLITVYYVVRLLGEYLIEDKLEEHLKSKKMEKSLKALSGHYVICGFGRVGSQVAHELTKEPAEFVVVEREHTIVAECEQEGFLCVAGDTTDEAVLKRAGVMNAKGLIVCLGRDSDTVLTIITARSLNNDLFIVARANRDNTAAKLLQVGANRVVSPHQIGGFRMASFALNPEVADFLDDVQDLGNREVQIDDVIVANTSLAAGHSIATKLSNRTYGVSILAIHKPDGHAIINPIGDTVVEAGDRLILLGTKEKLSAVVKLLGAR</sequence>
<dbReference type="InterPro" id="IPR013099">
    <property type="entry name" value="K_chnl_dom"/>
</dbReference>
<dbReference type="InterPro" id="IPR036291">
    <property type="entry name" value="NAD(P)-bd_dom_sf"/>
</dbReference>
<dbReference type="PANTHER" id="PTHR43833">
    <property type="entry name" value="POTASSIUM CHANNEL PROTEIN 2-RELATED-RELATED"/>
    <property type="match status" value="1"/>
</dbReference>
<evidence type="ECO:0000313" key="6">
    <source>
        <dbReference type="Proteomes" id="UP000178085"/>
    </source>
</evidence>
<name>A0A1F4NPU6_UNCK3</name>
<dbReference type="InterPro" id="IPR036721">
    <property type="entry name" value="RCK_C_sf"/>
</dbReference>
<dbReference type="Proteomes" id="UP000178085">
    <property type="component" value="Unassembled WGS sequence"/>
</dbReference>
<dbReference type="Pfam" id="PF02080">
    <property type="entry name" value="TrkA_C"/>
    <property type="match status" value="1"/>
</dbReference>
<dbReference type="Gene3D" id="3.40.50.720">
    <property type="entry name" value="NAD(P)-binding Rossmann-like Domain"/>
    <property type="match status" value="1"/>
</dbReference>
<protein>
    <recommendedName>
        <fullName evidence="7">Potassium transporter TrkA</fullName>
    </recommendedName>
</protein>
<dbReference type="InterPro" id="IPR050721">
    <property type="entry name" value="Trk_Ktr_HKT_K-transport"/>
</dbReference>
<feature type="transmembrane region" description="Helical" evidence="2">
    <location>
        <begin position="37"/>
        <end position="53"/>
    </location>
</feature>
<evidence type="ECO:0008006" key="7">
    <source>
        <dbReference type="Google" id="ProtNLM"/>
    </source>
</evidence>
<evidence type="ECO:0000256" key="1">
    <source>
        <dbReference type="ARBA" id="ARBA00004651"/>
    </source>
</evidence>
<dbReference type="Gene3D" id="3.30.70.1450">
    <property type="entry name" value="Regulator of K+ conductance, C-terminal domain"/>
    <property type="match status" value="1"/>
</dbReference>
<evidence type="ECO:0000256" key="2">
    <source>
        <dbReference type="SAM" id="Phobius"/>
    </source>
</evidence>
<keyword evidence="2" id="KW-0812">Transmembrane</keyword>
<dbReference type="EMBL" id="METD01000001">
    <property type="protein sequence ID" value="OGB73483.1"/>
    <property type="molecule type" value="Genomic_DNA"/>
</dbReference>
<dbReference type="SUPFAM" id="SSF116726">
    <property type="entry name" value="TrkA C-terminal domain-like"/>
    <property type="match status" value="1"/>
</dbReference>
<dbReference type="SUPFAM" id="SSF51735">
    <property type="entry name" value="NAD(P)-binding Rossmann-fold domains"/>
    <property type="match status" value="1"/>
</dbReference>
<dbReference type="PROSITE" id="PS51202">
    <property type="entry name" value="RCK_C"/>
    <property type="match status" value="1"/>
</dbReference>
<dbReference type="InterPro" id="IPR006037">
    <property type="entry name" value="RCK_C"/>
</dbReference>
<feature type="transmembrane region" description="Helical" evidence="2">
    <location>
        <begin position="12"/>
        <end position="31"/>
    </location>
</feature>
<dbReference type="GO" id="GO:0005886">
    <property type="term" value="C:plasma membrane"/>
    <property type="evidence" value="ECO:0007669"/>
    <property type="project" value="UniProtKB-SubCell"/>
</dbReference>
<dbReference type="InterPro" id="IPR003148">
    <property type="entry name" value="RCK_N"/>
</dbReference>
<dbReference type="AlphaFoldDB" id="A0A1F4NPU6"/>
<dbReference type="PROSITE" id="PS51201">
    <property type="entry name" value="RCK_N"/>
    <property type="match status" value="1"/>
</dbReference>
<feature type="domain" description="RCK N-terminal" evidence="3">
    <location>
        <begin position="111"/>
        <end position="228"/>
    </location>
</feature>
<feature type="domain" description="RCK C-terminal" evidence="4">
    <location>
        <begin position="251"/>
        <end position="336"/>
    </location>
</feature>
<dbReference type="SUPFAM" id="SSF81324">
    <property type="entry name" value="Voltage-gated potassium channels"/>
    <property type="match status" value="1"/>
</dbReference>
<comment type="caution">
    <text evidence="5">The sequence shown here is derived from an EMBL/GenBank/DDBJ whole genome shotgun (WGS) entry which is preliminary data.</text>
</comment>
<proteinExistence type="predicted"/>